<feature type="compositionally biased region" description="Low complexity" evidence="1">
    <location>
        <begin position="122"/>
        <end position="148"/>
    </location>
</feature>
<reference evidence="3" key="1">
    <citation type="submission" date="2021-01" db="EMBL/GenBank/DDBJ databases">
        <title>A chromosome-scale assembly of European eel, Anguilla anguilla.</title>
        <authorList>
            <person name="Henkel C."/>
            <person name="Jong-Raadsen S.A."/>
            <person name="Dufour S."/>
            <person name="Weltzien F.-A."/>
            <person name="Palstra A.P."/>
            <person name="Pelster B."/>
            <person name="Spaink H.P."/>
            <person name="Van Den Thillart G.E."/>
            <person name="Jansen H."/>
            <person name="Zahm M."/>
            <person name="Klopp C."/>
            <person name="Cedric C."/>
            <person name="Louis A."/>
            <person name="Berthelot C."/>
            <person name="Parey E."/>
            <person name="Roest Crollius H."/>
            <person name="Montfort J."/>
            <person name="Robinson-Rechavi M."/>
            <person name="Bucao C."/>
            <person name="Bouchez O."/>
            <person name="Gislard M."/>
            <person name="Lluch J."/>
            <person name="Milhes M."/>
            <person name="Lampietro C."/>
            <person name="Lopez Roques C."/>
            <person name="Donnadieu C."/>
            <person name="Braasch I."/>
            <person name="Desvignes T."/>
            <person name="Postlethwait J."/>
            <person name="Bobe J."/>
            <person name="Guiguen Y."/>
            <person name="Dirks R."/>
        </authorList>
    </citation>
    <scope>NUCLEOTIDE SEQUENCE</scope>
    <source>
        <strain evidence="3">Tag_6206</strain>
        <tissue evidence="3">Liver</tissue>
    </source>
</reference>
<evidence type="ECO:0000259" key="2">
    <source>
        <dbReference type="Pfam" id="PF15439"/>
    </source>
</evidence>
<name>A0A9D3RZC9_ANGAN</name>
<feature type="compositionally biased region" description="Pro residues" evidence="1">
    <location>
        <begin position="167"/>
        <end position="180"/>
    </location>
</feature>
<keyword evidence="4" id="KW-1185">Reference proteome</keyword>
<gene>
    <name evidence="3" type="ORF">ANANG_G00166200</name>
</gene>
<evidence type="ECO:0000256" key="1">
    <source>
        <dbReference type="SAM" id="MobiDB-lite"/>
    </source>
</evidence>
<dbReference type="Pfam" id="PF15439">
    <property type="entry name" value="NYAP_N"/>
    <property type="match status" value="1"/>
</dbReference>
<proteinExistence type="predicted"/>
<feature type="domain" description="Neuronal tyrosine-phosphorylated phosphoinositide-3-kinase adapter N-terminal" evidence="2">
    <location>
        <begin position="44"/>
        <end position="165"/>
    </location>
</feature>
<dbReference type="InterPro" id="IPR026722">
    <property type="entry name" value="NYAP1/NYAP2"/>
</dbReference>
<evidence type="ECO:0000313" key="3">
    <source>
        <dbReference type="EMBL" id="KAG5844767.1"/>
    </source>
</evidence>
<dbReference type="GO" id="GO:0043491">
    <property type="term" value="P:phosphatidylinositol 3-kinase/protein kinase B signal transduction"/>
    <property type="evidence" value="ECO:0007669"/>
    <property type="project" value="InterPro"/>
</dbReference>
<dbReference type="PANTHER" id="PTHR22633">
    <property type="entry name" value="NEURONAL TYROSINE-PHOSPHORYLATED PHOSPHOINOSITIDE-3-KINASE ADAPTER 2-RELATED"/>
    <property type="match status" value="1"/>
</dbReference>
<dbReference type="PANTHER" id="PTHR22633:SF2">
    <property type="entry name" value="NEURONAL TYROSINE-PHOSPHORYLATED PHOSPHOINOSITIDE-3-KINASE ADAPTER 1"/>
    <property type="match status" value="1"/>
</dbReference>
<feature type="region of interest" description="Disordered" evidence="1">
    <location>
        <begin position="52"/>
        <end position="75"/>
    </location>
</feature>
<evidence type="ECO:0000313" key="4">
    <source>
        <dbReference type="Proteomes" id="UP001044222"/>
    </source>
</evidence>
<feature type="region of interest" description="Disordered" evidence="1">
    <location>
        <begin position="95"/>
        <end position="204"/>
    </location>
</feature>
<comment type="caution">
    <text evidence="3">The sequence shown here is derived from an EMBL/GenBank/DDBJ whole genome shotgun (WGS) entry which is preliminary data.</text>
</comment>
<dbReference type="InterPro" id="IPR039482">
    <property type="entry name" value="NYAP_N"/>
</dbReference>
<accession>A0A9D3RZC9</accession>
<feature type="compositionally biased region" description="Basic residues" evidence="1">
    <location>
        <begin position="187"/>
        <end position="204"/>
    </location>
</feature>
<dbReference type="GO" id="GO:0048812">
    <property type="term" value="P:neuron projection morphogenesis"/>
    <property type="evidence" value="ECO:0007669"/>
    <property type="project" value="InterPro"/>
</dbReference>
<sequence>MSSGPAQDVAVEHFLRDIERRGEQLHCAVIGREGSRPHAGMNLLYRKSRLEWRNRESESGKKGEKDSATVGKGRDLASFRRHFRMGFMTMPASQDLSPGPCASAMAPRSQSCHAVGGGGAGNLDNGDYPASPLPVPSSSSSSSSSALPPAKPKRHPSTRLSSTPDSPQDPPKPQAPPHSLPPNTLRRGARSQTRGRGRGRRSRP</sequence>
<dbReference type="EMBL" id="JAFIRN010000008">
    <property type="protein sequence ID" value="KAG5844767.1"/>
    <property type="molecule type" value="Genomic_DNA"/>
</dbReference>
<dbReference type="Proteomes" id="UP001044222">
    <property type="component" value="Chromosome 8"/>
</dbReference>
<dbReference type="AlphaFoldDB" id="A0A9D3RZC9"/>
<organism evidence="3 4">
    <name type="scientific">Anguilla anguilla</name>
    <name type="common">European freshwater eel</name>
    <name type="synonym">Muraena anguilla</name>
    <dbReference type="NCBI Taxonomy" id="7936"/>
    <lineage>
        <taxon>Eukaryota</taxon>
        <taxon>Metazoa</taxon>
        <taxon>Chordata</taxon>
        <taxon>Craniata</taxon>
        <taxon>Vertebrata</taxon>
        <taxon>Euteleostomi</taxon>
        <taxon>Actinopterygii</taxon>
        <taxon>Neopterygii</taxon>
        <taxon>Teleostei</taxon>
        <taxon>Anguilliformes</taxon>
        <taxon>Anguillidae</taxon>
        <taxon>Anguilla</taxon>
    </lineage>
</organism>
<protein>
    <recommendedName>
        <fullName evidence="2">Neuronal tyrosine-phosphorylated phosphoinositide-3-kinase adapter N-terminal domain-containing protein</fullName>
    </recommendedName>
</protein>